<dbReference type="InterPro" id="IPR019251">
    <property type="entry name" value="DUF2231_TM"/>
</dbReference>
<keyword evidence="2" id="KW-1133">Transmembrane helix</keyword>
<gene>
    <name evidence="4" type="ORF">SBA5_720027</name>
</gene>
<accession>A0A2N9M2Z3</accession>
<dbReference type="OrthoDB" id="121254at2"/>
<evidence type="ECO:0000256" key="1">
    <source>
        <dbReference type="SAM" id="MobiDB-lite"/>
    </source>
</evidence>
<keyword evidence="2" id="KW-0812">Transmembrane</keyword>
<evidence type="ECO:0000256" key="2">
    <source>
        <dbReference type="SAM" id="Phobius"/>
    </source>
</evidence>
<reference evidence="5" key="1">
    <citation type="submission" date="2018-02" db="EMBL/GenBank/DDBJ databases">
        <authorList>
            <person name="Hausmann B."/>
        </authorList>
    </citation>
    <scope>NUCLEOTIDE SEQUENCE [LARGE SCALE GENOMIC DNA]</scope>
    <source>
        <strain evidence="5">Peat soil MAG SbA5</strain>
    </source>
</reference>
<feature type="transmembrane region" description="Helical" evidence="2">
    <location>
        <begin position="16"/>
        <end position="38"/>
    </location>
</feature>
<keyword evidence="2" id="KW-0472">Membrane</keyword>
<feature type="transmembrane region" description="Helical" evidence="2">
    <location>
        <begin position="50"/>
        <end position="72"/>
    </location>
</feature>
<name>A0A2N9M2Z3_9BACT</name>
<dbReference type="EMBL" id="OKRB01000133">
    <property type="protein sequence ID" value="SPE29856.1"/>
    <property type="molecule type" value="Genomic_DNA"/>
</dbReference>
<evidence type="ECO:0000259" key="3">
    <source>
        <dbReference type="Pfam" id="PF09990"/>
    </source>
</evidence>
<feature type="compositionally biased region" description="Basic and acidic residues" evidence="1">
    <location>
        <begin position="176"/>
        <end position="187"/>
    </location>
</feature>
<organism evidence="4 5">
    <name type="scientific">Candidatus Sulfuritelmatomonas gaucii</name>
    <dbReference type="NCBI Taxonomy" id="2043161"/>
    <lineage>
        <taxon>Bacteria</taxon>
        <taxon>Pseudomonadati</taxon>
        <taxon>Acidobacteriota</taxon>
        <taxon>Terriglobia</taxon>
        <taxon>Terriglobales</taxon>
        <taxon>Acidobacteriaceae</taxon>
        <taxon>Candidatus Sulfuritelmatomonas</taxon>
    </lineage>
</organism>
<dbReference type="Proteomes" id="UP000239735">
    <property type="component" value="Unassembled WGS sequence"/>
</dbReference>
<dbReference type="Pfam" id="PF09990">
    <property type="entry name" value="DUF2231"/>
    <property type="match status" value="1"/>
</dbReference>
<protein>
    <recommendedName>
        <fullName evidence="3">DUF2231 domain-containing protein</fullName>
    </recommendedName>
</protein>
<feature type="transmembrane region" description="Helical" evidence="2">
    <location>
        <begin position="97"/>
        <end position="116"/>
    </location>
</feature>
<feature type="region of interest" description="Disordered" evidence="1">
    <location>
        <begin position="168"/>
        <end position="187"/>
    </location>
</feature>
<feature type="domain" description="DUF2231" evidence="3">
    <location>
        <begin position="12"/>
        <end position="161"/>
    </location>
</feature>
<sequence length="187" mass="19875">MPQFPPIPTWDSLHPLVIHFPIVLLLLSPLFILISAVLSPPKGRPYMTGALIILLLGTISLFVASATGQAAAKLADRGGPVDAILAAHEDLAFETEIVFSALSVVLVGMVVLPRIFCYPDTRLTTTFLPLAFLVLCSAGILFVVNTAHEGGRLVHEFGVHAMVPAGSGQSHPLPAARDHSAQMAKEK</sequence>
<evidence type="ECO:0000313" key="4">
    <source>
        <dbReference type="EMBL" id="SPE29856.1"/>
    </source>
</evidence>
<feature type="transmembrane region" description="Helical" evidence="2">
    <location>
        <begin position="123"/>
        <end position="144"/>
    </location>
</feature>
<proteinExistence type="predicted"/>
<dbReference type="AlphaFoldDB" id="A0A2N9M2Z3"/>
<evidence type="ECO:0000313" key="5">
    <source>
        <dbReference type="Proteomes" id="UP000239735"/>
    </source>
</evidence>